<comment type="caution">
    <text evidence="3">The sequence shown here is derived from an EMBL/GenBank/DDBJ whole genome shotgun (WGS) entry which is preliminary data.</text>
</comment>
<dbReference type="EMBL" id="LJIJ01000030">
    <property type="protein sequence ID" value="ODN05099.1"/>
    <property type="molecule type" value="Genomic_DNA"/>
</dbReference>
<feature type="non-terminal residue" evidence="3">
    <location>
        <position position="967"/>
    </location>
</feature>
<sequence length="967" mass="108958">PCESSCCGLKREPKFETVFACRANGSIPVTKYVCQWTGLEVVHAEIEGPIVHGYIVIGTRVEDEDGLPHTLEHLVFLGSEDFPYKGVLERAANKCFASGTNAWTDIDHACFTVSTAGSEGFCNFLPVYLDHIFFPLLSESGFKTEVYHITGKGADAGTIYLEMQALENTIYEKSMNTLLQTLYPPDSGYHYNVGGKLQNLRESCTNEKVKKYHQKYYHPRNACVIVCGIVDKRSLFRSLMTIINKLVLTESSPEKLVSDEVVQKPWIQEVIPDLPAPIEKLVKVSGDEDGGCLVSIGFLGPSTQCEFEEICGMLLLGKYLASEQIRATVQSEIHLMENSPHIVISQIIMQAFLFASDDISHLENFEKKLNKIDIIETFLTKPTGFWIKLLQERFLSINWATIFTEPSTELQMYLVMEEEHRISGRKEILGGEGLQKLAQDLDNALIQNSAPIPPNMLKKIRAPTTKSIVYHTLNRVHNPSWISGFPINLCVDDIASNFLHIGILMDTSSLSPEFRRYLPLFKETILNSPIRLENKQLIPFELVLAQRAKDLQICEMHLGLEAHPGPFNCGSYSHILALGLQMELGKVEEGMSWIKKTLWDTHWELDRIKAAAYTLIGDIFLLRRDGYQLSQIIMKDLVYADNSNVAVTSSLRQLTFLQSVCDKLLEQTEVEGNELFTVFDTILNTITDPTNISIHIATSLGKLTRRMTETRGGSLKNVLRNSFPFGVNNGDVDSRMTFANYPDTLWMHNIAHLKDDSCNQVIYGLGSQISSHLLMIAPGPISYLDRQLPALLTALRYFTHLEGTLQKKIRKEAPSYSYSASTRVSEGLIYFQLSHCSNLVDAYRAIVTMYRGYVNKTLKWSEEHFQAAKTSLIFESIESEKTPLSLASNSLLSYYRNVPGTFTRDLNTKIAKVRLKDMRNAARKYLKPMFSHDYACVVVCPVDQVEDVSAGMKTLGKNLIVKKSFDD</sequence>
<dbReference type="Proteomes" id="UP000094527">
    <property type="component" value="Unassembled WGS sequence"/>
</dbReference>
<feature type="domain" description="Peptidase M16 N-terminal" evidence="1">
    <location>
        <begin position="54"/>
        <end position="149"/>
    </location>
</feature>
<dbReference type="PANTHER" id="PTHR43016">
    <property type="entry name" value="PRESEQUENCE PROTEASE"/>
    <property type="match status" value="1"/>
</dbReference>
<dbReference type="InterPro" id="IPR011249">
    <property type="entry name" value="Metalloenz_LuxS/M16"/>
</dbReference>
<gene>
    <name evidence="3" type="ORF">Ocin01_01597</name>
</gene>
<dbReference type="Pfam" id="PF00675">
    <property type="entry name" value="Peptidase_M16"/>
    <property type="match status" value="1"/>
</dbReference>
<protein>
    <recommendedName>
        <fullName evidence="5">Presequence protease, mitochondrial</fullName>
    </recommendedName>
</protein>
<dbReference type="AlphaFoldDB" id="A0A1D2NIM9"/>
<dbReference type="OMA" id="CVEGPFW"/>
<evidence type="ECO:0000259" key="1">
    <source>
        <dbReference type="Pfam" id="PF00675"/>
    </source>
</evidence>
<evidence type="ECO:0000313" key="4">
    <source>
        <dbReference type="Proteomes" id="UP000094527"/>
    </source>
</evidence>
<dbReference type="InterPro" id="IPR007863">
    <property type="entry name" value="Peptidase_M16_C"/>
</dbReference>
<dbReference type="InterPro" id="IPR011765">
    <property type="entry name" value="Pept_M16_N"/>
</dbReference>
<dbReference type="Pfam" id="PF05193">
    <property type="entry name" value="Peptidase_M16_C"/>
    <property type="match status" value="1"/>
</dbReference>
<dbReference type="GO" id="GO:0046872">
    <property type="term" value="F:metal ion binding"/>
    <property type="evidence" value="ECO:0007669"/>
    <property type="project" value="InterPro"/>
</dbReference>
<dbReference type="OrthoDB" id="4953at2759"/>
<organism evidence="3 4">
    <name type="scientific">Orchesella cincta</name>
    <name type="common">Springtail</name>
    <name type="synonym">Podura cincta</name>
    <dbReference type="NCBI Taxonomy" id="48709"/>
    <lineage>
        <taxon>Eukaryota</taxon>
        <taxon>Metazoa</taxon>
        <taxon>Ecdysozoa</taxon>
        <taxon>Arthropoda</taxon>
        <taxon>Hexapoda</taxon>
        <taxon>Collembola</taxon>
        <taxon>Entomobryomorpha</taxon>
        <taxon>Entomobryoidea</taxon>
        <taxon>Orchesellidae</taxon>
        <taxon>Orchesellinae</taxon>
        <taxon>Orchesella</taxon>
    </lineage>
</organism>
<dbReference type="FunFam" id="3.30.830.10:FF:000015">
    <property type="entry name" value="Putative zinc metalloprotease"/>
    <property type="match status" value="1"/>
</dbReference>
<evidence type="ECO:0000259" key="2">
    <source>
        <dbReference type="Pfam" id="PF05193"/>
    </source>
</evidence>
<name>A0A1D2NIM9_ORCCI</name>
<evidence type="ECO:0000313" key="3">
    <source>
        <dbReference type="EMBL" id="ODN05099.1"/>
    </source>
</evidence>
<dbReference type="Gene3D" id="3.30.830.10">
    <property type="entry name" value="Metalloenzyme, LuxS/M16 peptidase-like"/>
    <property type="match status" value="3"/>
</dbReference>
<evidence type="ECO:0008006" key="5">
    <source>
        <dbReference type="Google" id="ProtNLM"/>
    </source>
</evidence>
<dbReference type="SUPFAM" id="SSF63411">
    <property type="entry name" value="LuxS/MPP-like metallohydrolase"/>
    <property type="match status" value="3"/>
</dbReference>
<keyword evidence="4" id="KW-1185">Reference proteome</keyword>
<accession>A0A1D2NIM9</accession>
<feature type="domain" description="Peptidase M16 C-terminal" evidence="2">
    <location>
        <begin position="204"/>
        <end position="315"/>
    </location>
</feature>
<dbReference type="PANTHER" id="PTHR43016:SF16">
    <property type="entry name" value="METALLOPROTEASE, PUTATIVE (AFU_ORTHOLOGUE AFUA_4G07610)-RELATED"/>
    <property type="match status" value="1"/>
</dbReference>
<reference evidence="3 4" key="1">
    <citation type="journal article" date="2016" name="Genome Biol. Evol.">
        <title>Gene Family Evolution Reflects Adaptation to Soil Environmental Stressors in the Genome of the Collembolan Orchesella cincta.</title>
        <authorList>
            <person name="Faddeeva-Vakhrusheva A."/>
            <person name="Derks M.F."/>
            <person name="Anvar S.Y."/>
            <person name="Agamennone V."/>
            <person name="Suring W."/>
            <person name="Smit S."/>
            <person name="van Straalen N.M."/>
            <person name="Roelofs D."/>
        </authorList>
    </citation>
    <scope>NUCLEOTIDE SEQUENCE [LARGE SCALE GENOMIC DNA]</scope>
    <source>
        <tissue evidence="3">Mixed pool</tissue>
    </source>
</reference>
<proteinExistence type="predicted"/>
<feature type="non-terminal residue" evidence="3">
    <location>
        <position position="1"/>
    </location>
</feature>
<dbReference type="STRING" id="48709.A0A1D2NIM9"/>